<comment type="caution">
    <text evidence="2">The sequence shown here is derived from an EMBL/GenBank/DDBJ whole genome shotgun (WGS) entry which is preliminary data.</text>
</comment>
<gene>
    <name evidence="2" type="ORF">MVEN_00240100</name>
</gene>
<dbReference type="OrthoDB" id="122279at2759"/>
<dbReference type="PANTHER" id="PTHR44329:SF214">
    <property type="entry name" value="PROTEIN KINASE DOMAIN-CONTAINING PROTEIN"/>
    <property type="match status" value="1"/>
</dbReference>
<dbReference type="GO" id="GO:0004674">
    <property type="term" value="F:protein serine/threonine kinase activity"/>
    <property type="evidence" value="ECO:0007669"/>
    <property type="project" value="TreeGrafter"/>
</dbReference>
<dbReference type="PANTHER" id="PTHR44329">
    <property type="entry name" value="SERINE/THREONINE-PROTEIN KINASE TNNI3K-RELATED"/>
    <property type="match status" value="1"/>
</dbReference>
<dbReference type="Pfam" id="PF07714">
    <property type="entry name" value="PK_Tyr_Ser-Thr"/>
    <property type="match status" value="1"/>
</dbReference>
<dbReference type="SUPFAM" id="SSF56112">
    <property type="entry name" value="Protein kinase-like (PK-like)"/>
    <property type="match status" value="1"/>
</dbReference>
<dbReference type="InterPro" id="IPR051681">
    <property type="entry name" value="Ser/Thr_Kinases-Pseudokinases"/>
</dbReference>
<dbReference type="InterPro" id="IPR000719">
    <property type="entry name" value="Prot_kinase_dom"/>
</dbReference>
<evidence type="ECO:0000313" key="2">
    <source>
        <dbReference type="EMBL" id="KAF7369129.1"/>
    </source>
</evidence>
<proteinExistence type="predicted"/>
<dbReference type="InterPro" id="IPR001245">
    <property type="entry name" value="Ser-Thr/Tyr_kinase_cat_dom"/>
</dbReference>
<dbReference type="AlphaFoldDB" id="A0A8H7DB94"/>
<dbReference type="Proteomes" id="UP000620124">
    <property type="component" value="Unassembled WGS sequence"/>
</dbReference>
<keyword evidence="3" id="KW-1185">Reference proteome</keyword>
<evidence type="ECO:0000259" key="1">
    <source>
        <dbReference type="PROSITE" id="PS50011"/>
    </source>
</evidence>
<sequence length="334" mass="37695">MFPKGGFPHILHCYGKASNILLGLVKESQQDSSTPHAISTDVYEHINRDIFVLAARLVYFICDPTVYKQFLAYRETDAQTLLDFLQDLLDLLFFLAIKPVIFEALLRLSRASGLHPRCFALSGLQKVGQQVTGGGFGNIWKGLVHGQGVSVKIMRIFEDSDIKAVLKEFSREAVIWRQLCHLNILPFFGIYHLENRLCLVSPWMENGNVMRYLAHQNPSTDDRLSLILDVALGLEYLHNKKVIHGDLKGLNILVTPLRRAYIADFGVSSIANAMTMRFTHSTVTAQAGTARYQVQELFQVENPARIHFSSDVYAFGCVCYEVGPTRLFFPQVVK</sequence>
<evidence type="ECO:0000313" key="3">
    <source>
        <dbReference type="Proteomes" id="UP000620124"/>
    </source>
</evidence>
<dbReference type="PROSITE" id="PS00108">
    <property type="entry name" value="PROTEIN_KINASE_ST"/>
    <property type="match status" value="1"/>
</dbReference>
<accession>A0A8H7DB94</accession>
<keyword evidence="2" id="KW-0418">Kinase</keyword>
<name>A0A8H7DB94_9AGAR</name>
<dbReference type="GO" id="GO:0005524">
    <property type="term" value="F:ATP binding"/>
    <property type="evidence" value="ECO:0007669"/>
    <property type="project" value="InterPro"/>
</dbReference>
<keyword evidence="2" id="KW-0808">Transferase</keyword>
<feature type="domain" description="Protein kinase" evidence="1">
    <location>
        <begin position="125"/>
        <end position="334"/>
    </location>
</feature>
<dbReference type="SMART" id="SM00220">
    <property type="entry name" value="S_TKc"/>
    <property type="match status" value="1"/>
</dbReference>
<dbReference type="PROSITE" id="PS50011">
    <property type="entry name" value="PROTEIN_KINASE_DOM"/>
    <property type="match status" value="1"/>
</dbReference>
<dbReference type="Gene3D" id="1.10.510.10">
    <property type="entry name" value="Transferase(Phosphotransferase) domain 1"/>
    <property type="match status" value="1"/>
</dbReference>
<dbReference type="EMBL" id="JACAZI010000002">
    <property type="protein sequence ID" value="KAF7369129.1"/>
    <property type="molecule type" value="Genomic_DNA"/>
</dbReference>
<organism evidence="2 3">
    <name type="scientific">Mycena venus</name>
    <dbReference type="NCBI Taxonomy" id="2733690"/>
    <lineage>
        <taxon>Eukaryota</taxon>
        <taxon>Fungi</taxon>
        <taxon>Dikarya</taxon>
        <taxon>Basidiomycota</taxon>
        <taxon>Agaricomycotina</taxon>
        <taxon>Agaricomycetes</taxon>
        <taxon>Agaricomycetidae</taxon>
        <taxon>Agaricales</taxon>
        <taxon>Marasmiineae</taxon>
        <taxon>Mycenaceae</taxon>
        <taxon>Mycena</taxon>
    </lineage>
</organism>
<reference evidence="2" key="1">
    <citation type="submission" date="2020-05" db="EMBL/GenBank/DDBJ databases">
        <title>Mycena genomes resolve the evolution of fungal bioluminescence.</title>
        <authorList>
            <person name="Tsai I.J."/>
        </authorList>
    </citation>
    <scope>NUCLEOTIDE SEQUENCE</scope>
    <source>
        <strain evidence="2">CCC161011</strain>
    </source>
</reference>
<protein>
    <submittedName>
        <fullName evidence="2">Protein kinase domain-containing protein</fullName>
    </submittedName>
</protein>
<dbReference type="InterPro" id="IPR011009">
    <property type="entry name" value="Kinase-like_dom_sf"/>
</dbReference>
<dbReference type="InterPro" id="IPR008271">
    <property type="entry name" value="Ser/Thr_kinase_AS"/>
</dbReference>